<evidence type="ECO:0000313" key="2">
    <source>
        <dbReference type="EMBL" id="MBW4331704.1"/>
    </source>
</evidence>
<dbReference type="InterPro" id="IPR003509">
    <property type="entry name" value="UPF0102_YraN-like"/>
</dbReference>
<comment type="similarity">
    <text evidence="1">Belongs to the UPF0102 family.</text>
</comment>
<sequence length="117" mass="13217">MRDRRAAEARGRGGETIAAWYLRTKGWRILDRRVKTRAGEVDLIAKRGTVIAFVEVKARASAADLDHAIDERRLTRVAAAAEMLMPRYATRGEDIRIDVVLVTPSMRPHHIENAWIG</sequence>
<dbReference type="PANTHER" id="PTHR34039:SF1">
    <property type="entry name" value="UPF0102 PROTEIN YRAN"/>
    <property type="match status" value="1"/>
</dbReference>
<organism evidence="2 3">
    <name type="scientific">Stakelama flava</name>
    <dbReference type="NCBI Taxonomy" id="2860338"/>
    <lineage>
        <taxon>Bacteria</taxon>
        <taxon>Pseudomonadati</taxon>
        <taxon>Pseudomonadota</taxon>
        <taxon>Alphaproteobacteria</taxon>
        <taxon>Sphingomonadales</taxon>
        <taxon>Sphingomonadaceae</taxon>
        <taxon>Stakelama</taxon>
    </lineage>
</organism>
<gene>
    <name evidence="2" type="ORF">KY084_12570</name>
</gene>
<comment type="caution">
    <text evidence="2">The sequence shown here is derived from an EMBL/GenBank/DDBJ whole genome shotgun (WGS) entry which is preliminary data.</text>
</comment>
<proteinExistence type="inferred from homology"/>
<protein>
    <recommendedName>
        <fullName evidence="1">UPF0102 protein KY084_12570</fullName>
    </recommendedName>
</protein>
<dbReference type="EMBL" id="JAHWZX010000012">
    <property type="protein sequence ID" value="MBW4331704.1"/>
    <property type="molecule type" value="Genomic_DNA"/>
</dbReference>
<evidence type="ECO:0000313" key="3">
    <source>
        <dbReference type="Proteomes" id="UP001197214"/>
    </source>
</evidence>
<dbReference type="RefSeq" id="WP_219238823.1">
    <property type="nucleotide sequence ID" value="NZ_JAHWZX010000012.1"/>
</dbReference>
<dbReference type="Proteomes" id="UP001197214">
    <property type="component" value="Unassembled WGS sequence"/>
</dbReference>
<dbReference type="Pfam" id="PF02021">
    <property type="entry name" value="UPF0102"/>
    <property type="match status" value="1"/>
</dbReference>
<accession>A0ABS6XNC3</accession>
<evidence type="ECO:0000256" key="1">
    <source>
        <dbReference type="HAMAP-Rule" id="MF_00048"/>
    </source>
</evidence>
<name>A0ABS6XNC3_9SPHN</name>
<reference evidence="2 3" key="1">
    <citation type="submission" date="2021-07" db="EMBL/GenBank/DDBJ databases">
        <title>Stakelama flava sp. nov., a novel endophytic bacterium isolated from branch of Kandelia candel.</title>
        <authorList>
            <person name="Tuo L."/>
        </authorList>
    </citation>
    <scope>NUCLEOTIDE SEQUENCE [LARGE SCALE GENOMIC DNA]</scope>
    <source>
        <strain evidence="2 3">CBK3Z-3</strain>
    </source>
</reference>
<dbReference type="HAMAP" id="MF_00048">
    <property type="entry name" value="UPF0102"/>
    <property type="match status" value="1"/>
</dbReference>
<keyword evidence="3" id="KW-1185">Reference proteome</keyword>
<dbReference type="PANTHER" id="PTHR34039">
    <property type="entry name" value="UPF0102 PROTEIN YRAN"/>
    <property type="match status" value="1"/>
</dbReference>